<dbReference type="EMBL" id="CAMKVN010005067">
    <property type="protein sequence ID" value="CAI2188225.1"/>
    <property type="molecule type" value="Genomic_DNA"/>
</dbReference>
<gene>
    <name evidence="1" type="ORF">FWILDA_LOCUS13472</name>
</gene>
<evidence type="ECO:0000313" key="2">
    <source>
        <dbReference type="Proteomes" id="UP001153678"/>
    </source>
</evidence>
<evidence type="ECO:0000313" key="1">
    <source>
        <dbReference type="EMBL" id="CAI2188225.1"/>
    </source>
</evidence>
<dbReference type="AlphaFoldDB" id="A0A9W4T1D4"/>
<proteinExistence type="predicted"/>
<dbReference type="Proteomes" id="UP001153678">
    <property type="component" value="Unassembled WGS sequence"/>
</dbReference>
<name>A0A9W4T1D4_9GLOM</name>
<protein>
    <submittedName>
        <fullName evidence="1">15911_t:CDS:1</fullName>
    </submittedName>
</protein>
<dbReference type="OrthoDB" id="10044727at2759"/>
<reference evidence="1" key="1">
    <citation type="submission" date="2022-08" db="EMBL/GenBank/DDBJ databases">
        <authorList>
            <person name="Kallberg Y."/>
            <person name="Tangrot J."/>
            <person name="Rosling A."/>
        </authorList>
    </citation>
    <scope>NUCLEOTIDE SEQUENCE</scope>
    <source>
        <strain evidence="1">Wild A</strain>
    </source>
</reference>
<organism evidence="1 2">
    <name type="scientific">Funneliformis geosporum</name>
    <dbReference type="NCBI Taxonomy" id="1117311"/>
    <lineage>
        <taxon>Eukaryota</taxon>
        <taxon>Fungi</taxon>
        <taxon>Fungi incertae sedis</taxon>
        <taxon>Mucoromycota</taxon>
        <taxon>Glomeromycotina</taxon>
        <taxon>Glomeromycetes</taxon>
        <taxon>Glomerales</taxon>
        <taxon>Glomeraceae</taxon>
        <taxon>Funneliformis</taxon>
    </lineage>
</organism>
<sequence>MEIYQKLMLIFEGDKMEIQINPELQPDEKIHILITYDETTFHSNDGRNSEWAPNYE</sequence>
<keyword evidence="2" id="KW-1185">Reference proteome</keyword>
<accession>A0A9W4T1D4</accession>
<comment type="caution">
    <text evidence="1">The sequence shown here is derived from an EMBL/GenBank/DDBJ whole genome shotgun (WGS) entry which is preliminary data.</text>
</comment>